<proteinExistence type="predicted"/>
<dbReference type="KEGG" id="ccac:CcaHIS019_0208670"/>
<feature type="compositionally biased region" description="Basic and acidic residues" evidence="1">
    <location>
        <begin position="333"/>
        <end position="352"/>
    </location>
</feature>
<feature type="compositionally biased region" description="Basic and acidic residues" evidence="1">
    <location>
        <begin position="292"/>
        <end position="320"/>
    </location>
</feature>
<evidence type="ECO:0000256" key="1">
    <source>
        <dbReference type="SAM" id="MobiDB-lite"/>
    </source>
</evidence>
<evidence type="ECO:0000313" key="3">
    <source>
        <dbReference type="Proteomes" id="UP001233271"/>
    </source>
</evidence>
<dbReference type="AlphaFoldDB" id="A0AA48I9E0"/>
<feature type="compositionally biased region" description="Gly residues" evidence="1">
    <location>
        <begin position="321"/>
        <end position="332"/>
    </location>
</feature>
<gene>
    <name evidence="2" type="ORF">CcaverHIS019_0208670</name>
</gene>
<dbReference type="GeneID" id="85493376"/>
<name>A0AA48I9E0_9TREE</name>
<feature type="compositionally biased region" description="Basic and acidic residues" evidence="1">
    <location>
        <begin position="366"/>
        <end position="389"/>
    </location>
</feature>
<dbReference type="EMBL" id="AP028213">
    <property type="protein sequence ID" value="BEI89505.1"/>
    <property type="molecule type" value="Genomic_DNA"/>
</dbReference>
<feature type="region of interest" description="Disordered" evidence="1">
    <location>
        <begin position="248"/>
        <end position="389"/>
    </location>
</feature>
<dbReference type="Proteomes" id="UP001233271">
    <property type="component" value="Chromosome 2"/>
</dbReference>
<feature type="compositionally biased region" description="Basic and acidic residues" evidence="1">
    <location>
        <begin position="10"/>
        <end position="34"/>
    </location>
</feature>
<evidence type="ECO:0000313" key="2">
    <source>
        <dbReference type="EMBL" id="BEI89505.1"/>
    </source>
</evidence>
<reference evidence="2" key="1">
    <citation type="journal article" date="2023" name="BMC Genomics">
        <title>Chromosome-level genome assemblies of Cutaneotrichosporon spp. (Trichosporonales, Basidiomycota) reveal imbalanced evolution between nucleotide sequences and chromosome synteny.</title>
        <authorList>
            <person name="Kobayashi Y."/>
            <person name="Kayamori A."/>
            <person name="Aoki K."/>
            <person name="Shiwa Y."/>
            <person name="Matsutani M."/>
            <person name="Fujita N."/>
            <person name="Sugita T."/>
            <person name="Iwasaki W."/>
            <person name="Tanaka N."/>
            <person name="Takashima M."/>
        </authorList>
    </citation>
    <scope>NUCLEOTIDE SEQUENCE</scope>
    <source>
        <strain evidence="2">HIS019</strain>
    </source>
</reference>
<feature type="region of interest" description="Disordered" evidence="1">
    <location>
        <begin position="1"/>
        <end position="44"/>
    </location>
</feature>
<keyword evidence="3" id="KW-1185">Reference proteome</keyword>
<accession>A0AA48I9E0</accession>
<sequence length="389" mass="42422">MSNDLDDLVDYSHEDEVPDHEMESVSGQAEHETEPDLDEPPTDNELRLAARVLELESERDRLAVQLHDLESQYPAHSTTIPVPDSAEPIYVPPALIPVLSLLRDHIQELARDSAALRYTFLGPNRLSPGSSIATTPLSVDSPQTADPTTLPLALPVPSTGLGPPRSVSVAPTEPASVDLAAVVERVRTLILENDELGDMVAEAGRVDGEEWLRTLDESKAMIASLDADLTNNLVVVGSLRAELDSYKERFGPLDGPGRSTPAERGERAPRGGRNARRNGRQDDLYRPASGDGQRERERDRSERGERGERNYDRGERERPRGGGGGGGGGGQGRRWEGKDKDKDKDKDGKDGKPYGMSILGRANAEGYRRGSDGSGEARRDDDGSSKRRR</sequence>
<protein>
    <submittedName>
        <fullName evidence="2">Uncharacterized protein</fullName>
    </submittedName>
</protein>
<dbReference type="RefSeq" id="XP_060454771.1">
    <property type="nucleotide sequence ID" value="XM_060597927.1"/>
</dbReference>
<organism evidence="2 3">
    <name type="scientific">Cutaneotrichosporon cavernicola</name>
    <dbReference type="NCBI Taxonomy" id="279322"/>
    <lineage>
        <taxon>Eukaryota</taxon>
        <taxon>Fungi</taxon>
        <taxon>Dikarya</taxon>
        <taxon>Basidiomycota</taxon>
        <taxon>Agaricomycotina</taxon>
        <taxon>Tremellomycetes</taxon>
        <taxon>Trichosporonales</taxon>
        <taxon>Trichosporonaceae</taxon>
        <taxon>Cutaneotrichosporon</taxon>
    </lineage>
</organism>